<accession>A0ABD1DCA2</accession>
<proteinExistence type="predicted"/>
<reference evidence="2 3" key="1">
    <citation type="submission" date="2024-05" db="EMBL/GenBank/DDBJ databases">
        <title>Culex pipiens pipiens assembly and annotation.</title>
        <authorList>
            <person name="Alout H."/>
            <person name="Durand T."/>
        </authorList>
    </citation>
    <scope>NUCLEOTIDE SEQUENCE [LARGE SCALE GENOMIC DNA]</scope>
    <source>
        <strain evidence="2">HA-2024</strain>
        <tissue evidence="2">Whole body</tissue>
    </source>
</reference>
<evidence type="ECO:0000313" key="3">
    <source>
        <dbReference type="Proteomes" id="UP001562425"/>
    </source>
</evidence>
<dbReference type="PROSITE" id="PS50097">
    <property type="entry name" value="BTB"/>
    <property type="match status" value="1"/>
</dbReference>
<dbReference type="InterPro" id="IPR011333">
    <property type="entry name" value="SKP1/BTB/POZ_sf"/>
</dbReference>
<protein>
    <recommendedName>
        <fullName evidence="1">BTB domain-containing protein</fullName>
    </recommendedName>
</protein>
<dbReference type="Proteomes" id="UP001562425">
    <property type="component" value="Unassembled WGS sequence"/>
</dbReference>
<dbReference type="Gene3D" id="1.25.40.420">
    <property type="match status" value="1"/>
</dbReference>
<dbReference type="AlphaFoldDB" id="A0ABD1DCA2"/>
<evidence type="ECO:0000259" key="1">
    <source>
        <dbReference type="PROSITE" id="PS50097"/>
    </source>
</evidence>
<dbReference type="InterPro" id="IPR000210">
    <property type="entry name" value="BTB/POZ_dom"/>
</dbReference>
<feature type="domain" description="BTB" evidence="1">
    <location>
        <begin position="14"/>
        <end position="78"/>
    </location>
</feature>
<sequence length="172" mass="19200">MKLEGTLLSNEQLADVTILVGQQTFHAQRAILSVRSAVFAAMFQSRMQESTLNQITIVDIEPEVFEQVLKFIYTDKVEGLAKMARDLLASADKYALDHLKNMCEDQLIGTITKETVLQTLALADLYRAQKLKDKAILFICANIKSMKTADWTEFCIANPELAAAIISKMALN</sequence>
<evidence type="ECO:0000313" key="2">
    <source>
        <dbReference type="EMBL" id="KAL1397298.1"/>
    </source>
</evidence>
<dbReference type="Gene3D" id="3.30.710.10">
    <property type="entry name" value="Potassium Channel Kv1.1, Chain A"/>
    <property type="match status" value="1"/>
</dbReference>
<organism evidence="2 3">
    <name type="scientific">Culex pipiens pipiens</name>
    <name type="common">Northern house mosquito</name>
    <dbReference type="NCBI Taxonomy" id="38569"/>
    <lineage>
        <taxon>Eukaryota</taxon>
        <taxon>Metazoa</taxon>
        <taxon>Ecdysozoa</taxon>
        <taxon>Arthropoda</taxon>
        <taxon>Hexapoda</taxon>
        <taxon>Insecta</taxon>
        <taxon>Pterygota</taxon>
        <taxon>Neoptera</taxon>
        <taxon>Endopterygota</taxon>
        <taxon>Diptera</taxon>
        <taxon>Nematocera</taxon>
        <taxon>Culicoidea</taxon>
        <taxon>Culicidae</taxon>
        <taxon>Culicinae</taxon>
        <taxon>Culicini</taxon>
        <taxon>Culex</taxon>
        <taxon>Culex</taxon>
    </lineage>
</organism>
<dbReference type="Pfam" id="PF00651">
    <property type="entry name" value="BTB"/>
    <property type="match status" value="1"/>
</dbReference>
<gene>
    <name evidence="2" type="ORF">pipiens_002542</name>
</gene>
<dbReference type="SUPFAM" id="SSF54695">
    <property type="entry name" value="POZ domain"/>
    <property type="match status" value="1"/>
</dbReference>
<dbReference type="SMART" id="SM00225">
    <property type="entry name" value="BTB"/>
    <property type="match status" value="1"/>
</dbReference>
<dbReference type="PANTHER" id="PTHR24413">
    <property type="entry name" value="SPECKLE-TYPE POZ PROTEIN"/>
    <property type="match status" value="1"/>
</dbReference>
<comment type="caution">
    <text evidence="2">The sequence shown here is derived from an EMBL/GenBank/DDBJ whole genome shotgun (WGS) entry which is preliminary data.</text>
</comment>
<dbReference type="FunFam" id="3.30.710.10:FF:000159">
    <property type="entry name" value="Speckle-type POZ protein B"/>
    <property type="match status" value="1"/>
</dbReference>
<dbReference type="EMBL" id="JBEHCU010006355">
    <property type="protein sequence ID" value="KAL1397298.1"/>
    <property type="molecule type" value="Genomic_DNA"/>
</dbReference>
<keyword evidence="3" id="KW-1185">Reference proteome</keyword>
<name>A0ABD1DCA2_CULPP</name>